<keyword evidence="7" id="KW-0812">Transmembrane</keyword>
<comment type="catalytic activity">
    <reaction evidence="1 7">
        <text>Cleavage of hydrophobic, N-terminal signal or leader sequences from secreted and periplasmic proteins.</text>
        <dbReference type="EC" id="3.4.21.89"/>
    </reaction>
</comment>
<dbReference type="CDD" id="cd06530">
    <property type="entry name" value="S26_SPase_I"/>
    <property type="match status" value="1"/>
</dbReference>
<dbReference type="InterPro" id="IPR019533">
    <property type="entry name" value="Peptidase_S26"/>
</dbReference>
<feature type="domain" description="Peptidase S26" evidence="8">
    <location>
        <begin position="16"/>
        <end position="172"/>
    </location>
</feature>
<evidence type="ECO:0000313" key="9">
    <source>
        <dbReference type="EMBL" id="MDI9241742.1"/>
    </source>
</evidence>
<proteinExistence type="inferred from homology"/>
<dbReference type="GO" id="GO:0009003">
    <property type="term" value="F:signal peptidase activity"/>
    <property type="evidence" value="ECO:0007669"/>
    <property type="project" value="UniProtKB-EC"/>
</dbReference>
<dbReference type="RefSeq" id="WP_283230307.1">
    <property type="nucleotide sequence ID" value="NZ_JASGBQ010000004.1"/>
</dbReference>
<comment type="caution">
    <text evidence="9">The sequence shown here is derived from an EMBL/GenBank/DDBJ whole genome shotgun (WGS) entry which is preliminary data.</text>
</comment>
<dbReference type="InterPro" id="IPR019758">
    <property type="entry name" value="Pept_S26A_signal_pept_1_CS"/>
</dbReference>
<protein>
    <recommendedName>
        <fullName evidence="4 7">Signal peptidase I</fullName>
        <ecNumber evidence="4 7">3.4.21.89</ecNumber>
    </recommendedName>
</protein>
<keyword evidence="7" id="KW-0645">Protease</keyword>
<organism evidence="9 10">
    <name type="scientific">Fusibacillus kribbianus</name>
    <dbReference type="NCBI Taxonomy" id="3044208"/>
    <lineage>
        <taxon>Bacteria</taxon>
        <taxon>Bacillati</taxon>
        <taxon>Bacillota</taxon>
        <taxon>Clostridia</taxon>
        <taxon>Lachnospirales</taxon>
        <taxon>Lachnospiraceae</taxon>
        <taxon>Fusibacillus</taxon>
    </lineage>
</organism>
<dbReference type="PROSITE" id="PS00760">
    <property type="entry name" value="SPASE_I_2"/>
    <property type="match status" value="1"/>
</dbReference>
<dbReference type="Proteomes" id="UP001300383">
    <property type="component" value="Unassembled WGS sequence"/>
</dbReference>
<evidence type="ECO:0000259" key="8">
    <source>
        <dbReference type="Pfam" id="PF10502"/>
    </source>
</evidence>
<dbReference type="InterPro" id="IPR019757">
    <property type="entry name" value="Pept_S26A_signal_pept_1_Lys-AS"/>
</dbReference>
<feature type="active site" evidence="6">
    <location>
        <position position="87"/>
    </location>
</feature>
<dbReference type="SUPFAM" id="SSF51306">
    <property type="entry name" value="LexA/Signal peptidase"/>
    <property type="match status" value="1"/>
</dbReference>
<comment type="similarity">
    <text evidence="3 7">Belongs to the peptidase S26 family.</text>
</comment>
<dbReference type="NCBIfam" id="TIGR02227">
    <property type="entry name" value="sigpep_I_bact"/>
    <property type="match status" value="1"/>
</dbReference>
<dbReference type="PROSITE" id="PS00761">
    <property type="entry name" value="SPASE_I_3"/>
    <property type="match status" value="1"/>
</dbReference>
<evidence type="ECO:0000256" key="1">
    <source>
        <dbReference type="ARBA" id="ARBA00000677"/>
    </source>
</evidence>
<dbReference type="AlphaFoldDB" id="A0AAP4B9K3"/>
<evidence type="ECO:0000256" key="2">
    <source>
        <dbReference type="ARBA" id="ARBA00004401"/>
    </source>
</evidence>
<dbReference type="PANTHER" id="PTHR43390:SF1">
    <property type="entry name" value="CHLOROPLAST PROCESSING PEPTIDASE"/>
    <property type="match status" value="1"/>
</dbReference>
<gene>
    <name evidence="9" type="primary">lepB</name>
    <name evidence="9" type="ORF">QJ036_04510</name>
</gene>
<evidence type="ECO:0000256" key="6">
    <source>
        <dbReference type="PIRSR" id="PIRSR600223-1"/>
    </source>
</evidence>
<keyword evidence="5 7" id="KW-0378">Hydrolase</keyword>
<evidence type="ECO:0000256" key="3">
    <source>
        <dbReference type="ARBA" id="ARBA00009370"/>
    </source>
</evidence>
<dbReference type="Pfam" id="PF10502">
    <property type="entry name" value="Peptidase_S26"/>
    <property type="match status" value="1"/>
</dbReference>
<accession>A0AAP4B9K3</accession>
<evidence type="ECO:0000313" key="10">
    <source>
        <dbReference type="Proteomes" id="UP001300383"/>
    </source>
</evidence>
<dbReference type="Gene3D" id="2.10.109.10">
    <property type="entry name" value="Umud Fragment, subunit A"/>
    <property type="match status" value="1"/>
</dbReference>
<dbReference type="EMBL" id="JASGBQ010000004">
    <property type="protein sequence ID" value="MDI9241742.1"/>
    <property type="molecule type" value="Genomic_DNA"/>
</dbReference>
<sequence length="183" mass="21051">MEEKEKPEEKNILREIVSLLVYAAIVFGCTFLIITFVGQRTRVSGPSMNNTLHDGDQLILEKISYRFHDPERFDIVVFRYGKKFYIKRVIGLPGETVQIVGDDIYINGSILEEDYGLEPIQNAKRAAEPVVLGEDEYFVMGDNRNNSSDSRDPQVGNIKRSDIVGRAWLRFWPLNQFGLINHR</sequence>
<feature type="transmembrane region" description="Helical" evidence="7">
    <location>
        <begin position="16"/>
        <end position="38"/>
    </location>
</feature>
<dbReference type="EC" id="3.4.21.89" evidence="4 7"/>
<reference evidence="9 10" key="1">
    <citation type="submission" date="2023-05" db="EMBL/GenBank/DDBJ databases">
        <title>[ruminococcus] sp. nov., isolated from a pig farm feces dump.</title>
        <authorList>
            <person name="Chang Y.-H."/>
        </authorList>
    </citation>
    <scope>NUCLEOTIDE SEQUENCE [LARGE SCALE GENOMIC DNA]</scope>
    <source>
        <strain evidence="9 10">YH-rum2234</strain>
    </source>
</reference>
<evidence type="ECO:0000256" key="7">
    <source>
        <dbReference type="RuleBase" id="RU362042"/>
    </source>
</evidence>
<dbReference type="InterPro" id="IPR036286">
    <property type="entry name" value="LexA/Signal_pep-like_sf"/>
</dbReference>
<keyword evidence="7" id="KW-1133">Transmembrane helix</keyword>
<evidence type="ECO:0000256" key="4">
    <source>
        <dbReference type="ARBA" id="ARBA00013208"/>
    </source>
</evidence>
<dbReference type="PRINTS" id="PR00727">
    <property type="entry name" value="LEADERPTASE"/>
</dbReference>
<name>A0AAP4B9K3_9FIRM</name>
<dbReference type="PANTHER" id="PTHR43390">
    <property type="entry name" value="SIGNAL PEPTIDASE I"/>
    <property type="match status" value="1"/>
</dbReference>
<dbReference type="GO" id="GO:0004252">
    <property type="term" value="F:serine-type endopeptidase activity"/>
    <property type="evidence" value="ECO:0007669"/>
    <property type="project" value="InterPro"/>
</dbReference>
<comment type="subcellular location">
    <subcellularLocation>
        <location evidence="2">Cell membrane</location>
        <topology evidence="2">Single-pass type II membrane protein</topology>
    </subcellularLocation>
    <subcellularLocation>
        <location evidence="7">Membrane</location>
        <topology evidence="7">Single-pass type II membrane protein</topology>
    </subcellularLocation>
</comment>
<evidence type="ECO:0000256" key="5">
    <source>
        <dbReference type="ARBA" id="ARBA00022801"/>
    </source>
</evidence>
<dbReference type="GO" id="GO:0005886">
    <property type="term" value="C:plasma membrane"/>
    <property type="evidence" value="ECO:0007669"/>
    <property type="project" value="UniProtKB-SubCell"/>
</dbReference>
<dbReference type="GO" id="GO:0006465">
    <property type="term" value="P:signal peptide processing"/>
    <property type="evidence" value="ECO:0007669"/>
    <property type="project" value="InterPro"/>
</dbReference>
<keyword evidence="10" id="KW-1185">Reference proteome</keyword>
<dbReference type="InterPro" id="IPR000223">
    <property type="entry name" value="Pept_S26A_signal_pept_1"/>
</dbReference>
<keyword evidence="7" id="KW-0472">Membrane</keyword>
<dbReference type="PROSITE" id="PS51257">
    <property type="entry name" value="PROKAR_LIPOPROTEIN"/>
    <property type="match status" value="1"/>
</dbReference>
<feature type="active site" evidence="6">
    <location>
        <position position="47"/>
    </location>
</feature>